<comment type="caution">
    <text evidence="1">The sequence shown here is derived from an EMBL/GenBank/DDBJ whole genome shotgun (WGS) entry which is preliminary data.</text>
</comment>
<gene>
    <name evidence="1" type="ORF">PHYBOEH_007984</name>
</gene>
<organism evidence="1 2">
    <name type="scientific">Phytophthora boehmeriae</name>
    <dbReference type="NCBI Taxonomy" id="109152"/>
    <lineage>
        <taxon>Eukaryota</taxon>
        <taxon>Sar</taxon>
        <taxon>Stramenopiles</taxon>
        <taxon>Oomycota</taxon>
        <taxon>Peronosporomycetes</taxon>
        <taxon>Peronosporales</taxon>
        <taxon>Peronosporaceae</taxon>
        <taxon>Phytophthora</taxon>
    </lineage>
</organism>
<dbReference type="EMBL" id="JAGDFL010000451">
    <property type="protein sequence ID" value="KAG7388213.1"/>
    <property type="molecule type" value="Genomic_DNA"/>
</dbReference>
<accession>A0A8T1W7T7</accession>
<protein>
    <submittedName>
        <fullName evidence="1">Uncharacterized protein</fullName>
    </submittedName>
</protein>
<reference evidence="1" key="1">
    <citation type="submission" date="2021-02" db="EMBL/GenBank/DDBJ databases">
        <authorList>
            <person name="Palmer J.M."/>
        </authorList>
    </citation>
    <scope>NUCLEOTIDE SEQUENCE</scope>
    <source>
        <strain evidence="1">SCRP23</strain>
    </source>
</reference>
<dbReference type="AlphaFoldDB" id="A0A8T1W7T7"/>
<keyword evidence="2" id="KW-1185">Reference proteome</keyword>
<sequence>MYVLSQFPTATRVRLPEFVQGAERAAHTVLQRLYSHEIAETKDFLEQLATPESLKALLRKPSAPLEGEKKAGNVVLEQLNVNSAVLSAVEYTSETVDEAVVREWLAFRVQYDVTEHLLVSPEGEQGIEDRRAVNTSFMWTFEADVTKPEEFEWAIVAATPFKEEAAVLKTKEAQDSDDSKETNE</sequence>
<proteinExistence type="predicted"/>
<name>A0A8T1W7T7_9STRA</name>
<dbReference type="Proteomes" id="UP000693981">
    <property type="component" value="Unassembled WGS sequence"/>
</dbReference>
<evidence type="ECO:0000313" key="1">
    <source>
        <dbReference type="EMBL" id="KAG7388213.1"/>
    </source>
</evidence>
<dbReference type="OrthoDB" id="111653at2759"/>
<evidence type="ECO:0000313" key="2">
    <source>
        <dbReference type="Proteomes" id="UP000693981"/>
    </source>
</evidence>